<dbReference type="InterPro" id="IPR052192">
    <property type="entry name" value="Insect_Ionotropic_Sensory_Rcpt"/>
</dbReference>
<dbReference type="Proteomes" id="UP000008792">
    <property type="component" value="Unassembled WGS sequence"/>
</dbReference>
<gene>
    <name evidence="9" type="primary">Dvir\GJ24479</name>
    <name evidence="9" type="ORF">Dvir_GJ24479</name>
</gene>
<dbReference type="eggNOG" id="ENOG502T9DW">
    <property type="taxonomic scope" value="Eukaryota"/>
</dbReference>
<evidence type="ECO:0000256" key="6">
    <source>
        <dbReference type="ARBA" id="ARBA00023170"/>
    </source>
</evidence>
<evidence type="ECO:0000256" key="1">
    <source>
        <dbReference type="ARBA" id="ARBA00004651"/>
    </source>
</evidence>
<evidence type="ECO:0000256" key="8">
    <source>
        <dbReference type="SAM" id="Phobius"/>
    </source>
</evidence>
<feature type="transmembrane region" description="Helical" evidence="8">
    <location>
        <begin position="532"/>
        <end position="555"/>
    </location>
</feature>
<dbReference type="FunCoup" id="B4LYI4">
    <property type="interactions" value="28"/>
</dbReference>
<evidence type="ECO:0000256" key="5">
    <source>
        <dbReference type="ARBA" id="ARBA00023136"/>
    </source>
</evidence>
<feature type="transmembrane region" description="Helical" evidence="8">
    <location>
        <begin position="336"/>
        <end position="362"/>
    </location>
</feature>
<proteinExistence type="predicted"/>
<accession>B4LYI4</accession>
<evidence type="ECO:0000313" key="10">
    <source>
        <dbReference type="Proteomes" id="UP000008792"/>
    </source>
</evidence>
<evidence type="ECO:0000256" key="3">
    <source>
        <dbReference type="ARBA" id="ARBA00022692"/>
    </source>
</evidence>
<dbReference type="SUPFAM" id="SSF53850">
    <property type="entry name" value="Periplasmic binding protein-like II"/>
    <property type="match status" value="1"/>
</dbReference>
<dbReference type="KEGG" id="dvi:6630609"/>
<evidence type="ECO:0000313" key="9">
    <source>
        <dbReference type="EMBL" id="EDW68004.1"/>
    </source>
</evidence>
<dbReference type="PhylomeDB" id="B4LYI4"/>
<keyword evidence="2" id="KW-1003">Cell membrane</keyword>
<organism evidence="9 10">
    <name type="scientific">Drosophila virilis</name>
    <name type="common">Fruit fly</name>
    <dbReference type="NCBI Taxonomy" id="7244"/>
    <lineage>
        <taxon>Eukaryota</taxon>
        <taxon>Metazoa</taxon>
        <taxon>Ecdysozoa</taxon>
        <taxon>Arthropoda</taxon>
        <taxon>Hexapoda</taxon>
        <taxon>Insecta</taxon>
        <taxon>Pterygota</taxon>
        <taxon>Neoptera</taxon>
        <taxon>Endopterygota</taxon>
        <taxon>Diptera</taxon>
        <taxon>Brachycera</taxon>
        <taxon>Muscomorpha</taxon>
        <taxon>Ephydroidea</taxon>
        <taxon>Drosophilidae</taxon>
        <taxon>Drosophila</taxon>
    </lineage>
</organism>
<feature type="transmembrane region" description="Helical" evidence="8">
    <location>
        <begin position="303"/>
        <end position="324"/>
    </location>
</feature>
<sequence length="560" mass="65465">MWKNQQSVLDWPRAEQLASFWLHLKGELGFRTLLYFKAAKCRCWIEKLLDEGNMTTTTLVWNNVSNAPYLRLKQNVDILGLICLDSDLFEPVLITLSTMLNHMREVPLLLQICTADSDQTMMLQIGRQILKRCQDLLMPNVLLLLKDFFNTDLIYAYQMFPKFRLLSQVYHASLQLYPYKLANLHGQVIRTRTDLTQPYLFVYTDRNGKLITTGVLWRFMKGFARYLNATLELRYDANSSQSVRGSYFKLLPHIQNGTADVTTSLFPLTYSSSSNLNIFSYPVIINSWCTMLPVERVVSPREAMTGVLESPWMWVYLGIVYCLIRHLNERRMPGRPILILLPSLIQLTLLCTVVAQLSALFIDPQRLRLISNWEQLNASGLRIIGARAEFNQYPDEIRIKYASSFISFENYTQFVYQRNSLNSSFGYTIYEIKWNNIAELQKFFKRPIFRYSTELCVRQVSHNSVIFQENFLYRHQLDLYTLRLRQSGILRFLIDKHFVDMLNAGYFKLQDLSSQVVVKPLKLAEMDFIVVLYGYAMAISLLIFVFELIVFYINVCMHIL</sequence>
<dbReference type="GO" id="GO:0005886">
    <property type="term" value="C:plasma membrane"/>
    <property type="evidence" value="ECO:0007669"/>
    <property type="project" value="UniProtKB-SubCell"/>
</dbReference>
<reference evidence="9 10" key="1">
    <citation type="journal article" date="2007" name="Nature">
        <title>Evolution of genes and genomes on the Drosophila phylogeny.</title>
        <authorList>
            <consortium name="Drosophila 12 Genomes Consortium"/>
            <person name="Clark A.G."/>
            <person name="Eisen M.B."/>
            <person name="Smith D.R."/>
            <person name="Bergman C.M."/>
            <person name="Oliver B."/>
            <person name="Markow T.A."/>
            <person name="Kaufman T.C."/>
            <person name="Kellis M."/>
            <person name="Gelbart W."/>
            <person name="Iyer V.N."/>
            <person name="Pollard D.A."/>
            <person name="Sackton T.B."/>
            <person name="Larracuente A.M."/>
            <person name="Singh N.D."/>
            <person name="Abad J.P."/>
            <person name="Abt D.N."/>
            <person name="Adryan B."/>
            <person name="Aguade M."/>
            <person name="Akashi H."/>
            <person name="Anderson W.W."/>
            <person name="Aquadro C.F."/>
            <person name="Ardell D.H."/>
            <person name="Arguello R."/>
            <person name="Artieri C.G."/>
            <person name="Barbash D.A."/>
            <person name="Barker D."/>
            <person name="Barsanti P."/>
            <person name="Batterham P."/>
            <person name="Batzoglou S."/>
            <person name="Begun D."/>
            <person name="Bhutkar A."/>
            <person name="Blanco E."/>
            <person name="Bosak S.A."/>
            <person name="Bradley R.K."/>
            <person name="Brand A.D."/>
            <person name="Brent M.R."/>
            <person name="Brooks A.N."/>
            <person name="Brown R.H."/>
            <person name="Butlin R.K."/>
            <person name="Caggese C."/>
            <person name="Calvi B.R."/>
            <person name="Bernardo de Carvalho A."/>
            <person name="Caspi A."/>
            <person name="Castrezana S."/>
            <person name="Celniker S.E."/>
            <person name="Chang J.L."/>
            <person name="Chapple C."/>
            <person name="Chatterji S."/>
            <person name="Chinwalla A."/>
            <person name="Civetta A."/>
            <person name="Clifton S.W."/>
            <person name="Comeron J.M."/>
            <person name="Costello J.C."/>
            <person name="Coyne J.A."/>
            <person name="Daub J."/>
            <person name="David R.G."/>
            <person name="Delcher A.L."/>
            <person name="Delehaunty K."/>
            <person name="Do C.B."/>
            <person name="Ebling H."/>
            <person name="Edwards K."/>
            <person name="Eickbush T."/>
            <person name="Evans J.D."/>
            <person name="Filipski A."/>
            <person name="Findeiss S."/>
            <person name="Freyhult E."/>
            <person name="Fulton L."/>
            <person name="Fulton R."/>
            <person name="Garcia A.C."/>
            <person name="Gardiner A."/>
            <person name="Garfield D.A."/>
            <person name="Garvin B.E."/>
            <person name="Gibson G."/>
            <person name="Gilbert D."/>
            <person name="Gnerre S."/>
            <person name="Godfrey J."/>
            <person name="Good R."/>
            <person name="Gotea V."/>
            <person name="Gravely B."/>
            <person name="Greenberg A.J."/>
            <person name="Griffiths-Jones S."/>
            <person name="Gross S."/>
            <person name="Guigo R."/>
            <person name="Gustafson E.A."/>
            <person name="Haerty W."/>
            <person name="Hahn M.W."/>
            <person name="Halligan D.L."/>
            <person name="Halpern A.L."/>
            <person name="Halter G.M."/>
            <person name="Han M.V."/>
            <person name="Heger A."/>
            <person name="Hillier L."/>
            <person name="Hinrichs A.S."/>
            <person name="Holmes I."/>
            <person name="Hoskins R.A."/>
            <person name="Hubisz M.J."/>
            <person name="Hultmark D."/>
            <person name="Huntley M.A."/>
            <person name="Jaffe D.B."/>
            <person name="Jagadeeshan S."/>
            <person name="Jeck W.R."/>
            <person name="Johnson J."/>
            <person name="Jones C.D."/>
            <person name="Jordan W.C."/>
            <person name="Karpen G.H."/>
            <person name="Kataoka E."/>
            <person name="Keightley P.D."/>
            <person name="Kheradpour P."/>
            <person name="Kirkness E.F."/>
            <person name="Koerich L.B."/>
            <person name="Kristiansen K."/>
            <person name="Kudrna D."/>
            <person name="Kulathinal R.J."/>
            <person name="Kumar S."/>
            <person name="Kwok R."/>
            <person name="Lander E."/>
            <person name="Langley C.H."/>
            <person name="Lapoint R."/>
            <person name="Lazzaro B.P."/>
            <person name="Lee S.J."/>
            <person name="Levesque L."/>
            <person name="Li R."/>
            <person name="Lin C.F."/>
            <person name="Lin M.F."/>
            <person name="Lindblad-Toh K."/>
            <person name="Llopart A."/>
            <person name="Long M."/>
            <person name="Low L."/>
            <person name="Lozovsky E."/>
            <person name="Lu J."/>
            <person name="Luo M."/>
            <person name="Machado C.A."/>
            <person name="Makalowski W."/>
            <person name="Marzo M."/>
            <person name="Matsuda M."/>
            <person name="Matzkin L."/>
            <person name="McAllister B."/>
            <person name="McBride C.S."/>
            <person name="McKernan B."/>
            <person name="McKernan K."/>
            <person name="Mendez-Lago M."/>
            <person name="Minx P."/>
            <person name="Mollenhauer M.U."/>
            <person name="Montooth K."/>
            <person name="Mount S.M."/>
            <person name="Mu X."/>
            <person name="Myers E."/>
            <person name="Negre B."/>
            <person name="Newfeld S."/>
            <person name="Nielsen R."/>
            <person name="Noor M.A."/>
            <person name="O'Grady P."/>
            <person name="Pachter L."/>
            <person name="Papaceit M."/>
            <person name="Parisi M.J."/>
            <person name="Parisi M."/>
            <person name="Parts L."/>
            <person name="Pedersen J.S."/>
            <person name="Pesole G."/>
            <person name="Phillippy A.M."/>
            <person name="Ponting C.P."/>
            <person name="Pop M."/>
            <person name="Porcelli D."/>
            <person name="Powell J.R."/>
            <person name="Prohaska S."/>
            <person name="Pruitt K."/>
            <person name="Puig M."/>
            <person name="Quesneville H."/>
            <person name="Ram K.R."/>
            <person name="Rand D."/>
            <person name="Rasmussen M.D."/>
            <person name="Reed L.K."/>
            <person name="Reenan R."/>
            <person name="Reily A."/>
            <person name="Remington K.A."/>
            <person name="Rieger T.T."/>
            <person name="Ritchie M.G."/>
            <person name="Robin C."/>
            <person name="Rogers Y.H."/>
            <person name="Rohde C."/>
            <person name="Rozas J."/>
            <person name="Rubenfield M.J."/>
            <person name="Ruiz A."/>
            <person name="Russo S."/>
            <person name="Salzberg S.L."/>
            <person name="Sanchez-Gracia A."/>
            <person name="Saranga D.J."/>
            <person name="Sato H."/>
            <person name="Schaeffer S.W."/>
            <person name="Schatz M.C."/>
            <person name="Schlenke T."/>
            <person name="Schwartz R."/>
            <person name="Segarra C."/>
            <person name="Singh R.S."/>
            <person name="Sirot L."/>
            <person name="Sirota M."/>
            <person name="Sisneros N.B."/>
            <person name="Smith C.D."/>
            <person name="Smith T.F."/>
            <person name="Spieth J."/>
            <person name="Stage D.E."/>
            <person name="Stark A."/>
            <person name="Stephan W."/>
            <person name="Strausberg R.L."/>
            <person name="Strempel S."/>
            <person name="Sturgill D."/>
            <person name="Sutton G."/>
            <person name="Sutton G.G."/>
            <person name="Tao W."/>
            <person name="Teichmann S."/>
            <person name="Tobari Y.N."/>
            <person name="Tomimura Y."/>
            <person name="Tsolas J.M."/>
            <person name="Valente V.L."/>
            <person name="Venter E."/>
            <person name="Venter J.C."/>
            <person name="Vicario S."/>
            <person name="Vieira F.G."/>
            <person name="Vilella A.J."/>
            <person name="Villasante A."/>
            <person name="Walenz B."/>
            <person name="Wang J."/>
            <person name="Wasserman M."/>
            <person name="Watts T."/>
            <person name="Wilson D."/>
            <person name="Wilson R.K."/>
            <person name="Wing R.A."/>
            <person name="Wolfner M.F."/>
            <person name="Wong A."/>
            <person name="Wong G.K."/>
            <person name="Wu C.I."/>
            <person name="Wu G."/>
            <person name="Yamamoto D."/>
            <person name="Yang H.P."/>
            <person name="Yang S.P."/>
            <person name="Yorke J.A."/>
            <person name="Yoshida K."/>
            <person name="Zdobnov E."/>
            <person name="Zhang P."/>
            <person name="Zhang Y."/>
            <person name="Zimin A.V."/>
            <person name="Baldwin J."/>
            <person name="Abdouelleil A."/>
            <person name="Abdulkadir J."/>
            <person name="Abebe A."/>
            <person name="Abera B."/>
            <person name="Abreu J."/>
            <person name="Acer S.C."/>
            <person name="Aftuck L."/>
            <person name="Alexander A."/>
            <person name="An P."/>
            <person name="Anderson E."/>
            <person name="Anderson S."/>
            <person name="Arachi H."/>
            <person name="Azer M."/>
            <person name="Bachantsang P."/>
            <person name="Barry A."/>
            <person name="Bayul T."/>
            <person name="Berlin A."/>
            <person name="Bessette D."/>
            <person name="Bloom T."/>
            <person name="Blye J."/>
            <person name="Boguslavskiy L."/>
            <person name="Bonnet C."/>
            <person name="Boukhgalter B."/>
            <person name="Bourzgui I."/>
            <person name="Brown A."/>
            <person name="Cahill P."/>
            <person name="Channer S."/>
            <person name="Cheshatsang Y."/>
            <person name="Chuda L."/>
            <person name="Citroen M."/>
            <person name="Collymore A."/>
            <person name="Cooke P."/>
            <person name="Costello M."/>
            <person name="D'Aco K."/>
            <person name="Daza R."/>
            <person name="De Haan G."/>
            <person name="DeGray S."/>
            <person name="DeMaso C."/>
            <person name="Dhargay N."/>
            <person name="Dooley K."/>
            <person name="Dooley E."/>
            <person name="Doricent M."/>
            <person name="Dorje P."/>
            <person name="Dorjee K."/>
            <person name="Dupes A."/>
            <person name="Elong R."/>
            <person name="Falk J."/>
            <person name="Farina A."/>
            <person name="Faro S."/>
            <person name="Ferguson D."/>
            <person name="Fisher S."/>
            <person name="Foley C.D."/>
            <person name="Franke A."/>
            <person name="Friedrich D."/>
            <person name="Gadbois L."/>
            <person name="Gearin G."/>
            <person name="Gearin C.R."/>
            <person name="Giannoukos G."/>
            <person name="Goode T."/>
            <person name="Graham J."/>
            <person name="Grandbois E."/>
            <person name="Grewal S."/>
            <person name="Gyaltsen K."/>
            <person name="Hafez N."/>
            <person name="Hagos B."/>
            <person name="Hall J."/>
            <person name="Henson C."/>
            <person name="Hollinger A."/>
            <person name="Honan T."/>
            <person name="Huard M.D."/>
            <person name="Hughes L."/>
            <person name="Hurhula B."/>
            <person name="Husby M.E."/>
            <person name="Kamat A."/>
            <person name="Kanga B."/>
            <person name="Kashin S."/>
            <person name="Khazanovich D."/>
            <person name="Kisner P."/>
            <person name="Lance K."/>
            <person name="Lara M."/>
            <person name="Lee W."/>
            <person name="Lennon N."/>
            <person name="Letendre F."/>
            <person name="LeVine R."/>
            <person name="Lipovsky A."/>
            <person name="Liu X."/>
            <person name="Liu J."/>
            <person name="Liu S."/>
            <person name="Lokyitsang T."/>
            <person name="Lokyitsang Y."/>
            <person name="Lubonja R."/>
            <person name="Lui A."/>
            <person name="MacDonald P."/>
            <person name="Magnisalis V."/>
            <person name="Maru K."/>
            <person name="Matthews C."/>
            <person name="McCusker W."/>
            <person name="McDonough S."/>
            <person name="Mehta T."/>
            <person name="Meldrim J."/>
            <person name="Meneus L."/>
            <person name="Mihai O."/>
            <person name="Mihalev A."/>
            <person name="Mihova T."/>
            <person name="Mittelman R."/>
            <person name="Mlenga V."/>
            <person name="Montmayeur A."/>
            <person name="Mulrain L."/>
            <person name="Navidi A."/>
            <person name="Naylor J."/>
            <person name="Negash T."/>
            <person name="Nguyen T."/>
            <person name="Nguyen N."/>
            <person name="Nicol R."/>
            <person name="Norbu C."/>
            <person name="Norbu N."/>
            <person name="Novod N."/>
            <person name="O'Neill B."/>
            <person name="Osman S."/>
            <person name="Markiewicz E."/>
            <person name="Oyono O.L."/>
            <person name="Patti C."/>
            <person name="Phunkhang P."/>
            <person name="Pierre F."/>
            <person name="Priest M."/>
            <person name="Raghuraman S."/>
            <person name="Rege F."/>
            <person name="Reyes R."/>
            <person name="Rise C."/>
            <person name="Rogov P."/>
            <person name="Ross K."/>
            <person name="Ryan E."/>
            <person name="Settipalli S."/>
            <person name="Shea T."/>
            <person name="Sherpa N."/>
            <person name="Shi L."/>
            <person name="Shih D."/>
            <person name="Sparrow T."/>
            <person name="Spaulding J."/>
            <person name="Stalker J."/>
            <person name="Stange-Thomann N."/>
            <person name="Stavropoulos S."/>
            <person name="Stone C."/>
            <person name="Strader C."/>
            <person name="Tesfaye S."/>
            <person name="Thomson T."/>
            <person name="Thoulutsang Y."/>
            <person name="Thoulutsang D."/>
            <person name="Topham K."/>
            <person name="Topping I."/>
            <person name="Tsamla T."/>
            <person name="Vassiliev H."/>
            <person name="Vo A."/>
            <person name="Wangchuk T."/>
            <person name="Wangdi T."/>
            <person name="Weiand M."/>
            <person name="Wilkinson J."/>
            <person name="Wilson A."/>
            <person name="Yadav S."/>
            <person name="Young G."/>
            <person name="Yu Q."/>
            <person name="Zembek L."/>
            <person name="Zhong D."/>
            <person name="Zimmer A."/>
            <person name="Zwirko Z."/>
            <person name="Jaffe D.B."/>
            <person name="Alvarez P."/>
            <person name="Brockman W."/>
            <person name="Butler J."/>
            <person name="Chin C."/>
            <person name="Gnerre S."/>
            <person name="Grabherr M."/>
            <person name="Kleber M."/>
            <person name="Mauceli E."/>
            <person name="MacCallum I."/>
        </authorList>
    </citation>
    <scope>NUCLEOTIDE SEQUENCE [LARGE SCALE GENOMIC DNA]</scope>
    <source>
        <strain evidence="10">Tucson 15010-1051.87</strain>
    </source>
</reference>
<evidence type="ECO:0000256" key="7">
    <source>
        <dbReference type="ARBA" id="ARBA00023180"/>
    </source>
</evidence>
<keyword evidence="10" id="KW-1185">Reference proteome</keyword>
<keyword evidence="7" id="KW-0325">Glycoprotein</keyword>
<comment type="subcellular location">
    <subcellularLocation>
        <location evidence="1">Cell membrane</location>
        <topology evidence="1">Multi-pass membrane protein</topology>
    </subcellularLocation>
</comment>
<evidence type="ECO:0000256" key="2">
    <source>
        <dbReference type="ARBA" id="ARBA00022475"/>
    </source>
</evidence>
<keyword evidence="5 8" id="KW-0472">Membrane</keyword>
<dbReference type="OMA" id="IELTVHY"/>
<dbReference type="AlphaFoldDB" id="B4LYI4"/>
<protein>
    <recommendedName>
        <fullName evidence="11">Ionotropic glutamate receptor C-terminal domain-containing protein</fullName>
    </recommendedName>
</protein>
<dbReference type="EMBL" id="CH940650">
    <property type="protein sequence ID" value="EDW68004.1"/>
    <property type="molecule type" value="Genomic_DNA"/>
</dbReference>
<dbReference type="InParanoid" id="B4LYI4"/>
<dbReference type="PANTHER" id="PTHR42643:SF41">
    <property type="entry name" value="IONOTROPIC RECEPTOR 20A-RELATED"/>
    <property type="match status" value="1"/>
</dbReference>
<keyword evidence="4 8" id="KW-1133">Transmembrane helix</keyword>
<evidence type="ECO:0000256" key="4">
    <source>
        <dbReference type="ARBA" id="ARBA00022989"/>
    </source>
</evidence>
<dbReference type="OrthoDB" id="7855711at2759"/>
<dbReference type="PANTHER" id="PTHR42643">
    <property type="entry name" value="IONOTROPIC RECEPTOR 20A-RELATED"/>
    <property type="match status" value="1"/>
</dbReference>
<dbReference type="HOGENOM" id="CLU_021814_2_0_1"/>
<name>B4LYI4_DROVI</name>
<evidence type="ECO:0008006" key="11">
    <source>
        <dbReference type="Google" id="ProtNLM"/>
    </source>
</evidence>
<keyword evidence="6" id="KW-0675">Receptor</keyword>
<keyword evidence="3 8" id="KW-0812">Transmembrane</keyword>